<feature type="compositionally biased region" description="Polar residues" evidence="1">
    <location>
        <begin position="330"/>
        <end position="347"/>
    </location>
</feature>
<evidence type="ECO:0000313" key="3">
    <source>
        <dbReference type="Proteomes" id="UP000779574"/>
    </source>
</evidence>
<evidence type="ECO:0000313" key="2">
    <source>
        <dbReference type="EMBL" id="KAG9700053.1"/>
    </source>
</evidence>
<reference evidence="2" key="1">
    <citation type="journal article" date="2021" name="J Fungi (Basel)">
        <title>Virulence traits and population genomics of the black yeast Aureobasidium melanogenum.</title>
        <authorList>
            <person name="Cernosa A."/>
            <person name="Sun X."/>
            <person name="Gostincar C."/>
            <person name="Fang C."/>
            <person name="Gunde-Cimerman N."/>
            <person name="Song Z."/>
        </authorList>
    </citation>
    <scope>NUCLEOTIDE SEQUENCE</scope>
    <source>
        <strain evidence="2">EXF-9911</strain>
    </source>
</reference>
<accession>A0A9P8EVS7</accession>
<comment type="caution">
    <text evidence="2">The sequence shown here is derived from an EMBL/GenBank/DDBJ whole genome shotgun (WGS) entry which is preliminary data.</text>
</comment>
<feature type="region of interest" description="Disordered" evidence="1">
    <location>
        <begin position="373"/>
        <end position="425"/>
    </location>
</feature>
<sequence length="566" mass="62315">MSSGRVVIAIDDDNVGNTTENQVQRLVRELNEARTTIAYLRVDLASSQAENAHLQAKTARFQAKFARLRAQLEVELFEDPDEESQPRPNAPGNGGRQLRRFRGSHQETRPPKRPRTETQDPVGARRELLTNSADSDRLDDHEEADEKITVRVNQDGNLESDSELDGQAWSELEDAWQAVKRQFDRKSSSWASIDLKKRCVWSIVVSAPTTHYWTREQPGNFACRSCANKRRICVGWVGGRLQLLPLPPVPESAKHTVTNLVSNFVAETENISPRALQTTKSARVCIKAESDKMEKPFVFTGKGEVKFSADGNLIFAGTGIFTKAKDSNTGLANSDTATLTPSQSSTHLDPPPVPILRTNGQTNMVLSESQPHMTTAASGGNQLMHSGKNLSVSASMTPTNSKMSSQATGLGPGISSTNAASNKTDTDIAKPLVGEGYTPEKLAALREKSRQRFARIDQRLAALGENGKVAKRAKTIKDIEVGRGMAEEMNGVLDAIEAGFCDETRASIAKYKKHETLVLRRYDLIVMTSCEVAGPQAGRDRLNEILQYNVPLTYEEAMTIRVREEI</sequence>
<dbReference type="AlphaFoldDB" id="A0A9P8EVS7"/>
<organism evidence="2 3">
    <name type="scientific">Aureobasidium melanogenum</name>
    <name type="common">Aureobasidium pullulans var. melanogenum</name>
    <dbReference type="NCBI Taxonomy" id="46634"/>
    <lineage>
        <taxon>Eukaryota</taxon>
        <taxon>Fungi</taxon>
        <taxon>Dikarya</taxon>
        <taxon>Ascomycota</taxon>
        <taxon>Pezizomycotina</taxon>
        <taxon>Dothideomycetes</taxon>
        <taxon>Dothideomycetidae</taxon>
        <taxon>Dothideales</taxon>
        <taxon>Saccotheciaceae</taxon>
        <taxon>Aureobasidium</taxon>
    </lineage>
</organism>
<proteinExistence type="predicted"/>
<reference evidence="2" key="2">
    <citation type="submission" date="2021-08" db="EMBL/GenBank/DDBJ databases">
        <authorList>
            <person name="Gostincar C."/>
            <person name="Sun X."/>
            <person name="Song Z."/>
            <person name="Gunde-Cimerman N."/>
        </authorList>
    </citation>
    <scope>NUCLEOTIDE SEQUENCE</scope>
    <source>
        <strain evidence="2">EXF-9911</strain>
    </source>
</reference>
<dbReference type="Proteomes" id="UP000779574">
    <property type="component" value="Unassembled WGS sequence"/>
</dbReference>
<name>A0A9P8EVS7_AURME</name>
<feature type="region of interest" description="Disordered" evidence="1">
    <location>
        <begin position="330"/>
        <end position="358"/>
    </location>
</feature>
<feature type="non-terminal residue" evidence="2">
    <location>
        <position position="1"/>
    </location>
</feature>
<dbReference type="EMBL" id="JAHFXF010000022">
    <property type="protein sequence ID" value="KAG9700053.1"/>
    <property type="molecule type" value="Genomic_DNA"/>
</dbReference>
<gene>
    <name evidence="2" type="ORF">KCU76_g1029</name>
</gene>
<protein>
    <submittedName>
        <fullName evidence="2">Uncharacterized protein</fullName>
    </submittedName>
</protein>
<feature type="region of interest" description="Disordered" evidence="1">
    <location>
        <begin position="77"/>
        <end position="165"/>
    </location>
</feature>
<feature type="compositionally biased region" description="Polar residues" evidence="1">
    <location>
        <begin position="373"/>
        <end position="423"/>
    </location>
</feature>
<feature type="compositionally biased region" description="Basic and acidic residues" evidence="1">
    <location>
        <begin position="104"/>
        <end position="149"/>
    </location>
</feature>
<dbReference type="OrthoDB" id="3841866at2759"/>
<evidence type="ECO:0000256" key="1">
    <source>
        <dbReference type="SAM" id="MobiDB-lite"/>
    </source>
</evidence>